<comment type="caution">
    <text evidence="1">The sequence shown here is derived from an EMBL/GenBank/DDBJ whole genome shotgun (WGS) entry which is preliminary data.</text>
</comment>
<protein>
    <submittedName>
        <fullName evidence="1">Uncharacterized protein</fullName>
    </submittedName>
</protein>
<name>A0A0L7AWU9_BIFBR</name>
<dbReference type="EMBL" id="AVQD01000014">
    <property type="protein sequence ID" value="KOA39523.1"/>
    <property type="molecule type" value="Genomic_DNA"/>
</dbReference>
<dbReference type="Proteomes" id="UP000037193">
    <property type="component" value="Unassembled WGS sequence"/>
</dbReference>
<accession>A0A0L7AWU9</accession>
<proteinExistence type="predicted"/>
<reference evidence="1 2" key="1">
    <citation type="journal article" date="2015" name="Int J Genomics">
        <title>Comparative Genomics Revealed Genetic Diversity and Species/Strain-Level Differences in Carbohydrate Metabolism of Three Probiotic Bifidobacterial Species.</title>
        <authorList>
            <person name="Odamaki T."/>
            <person name="Horigome A."/>
            <person name="Sugahara H."/>
            <person name="Hashikura N."/>
            <person name="Minami J."/>
            <person name="Xiao J.Z."/>
            <person name="Abe F."/>
        </authorList>
    </citation>
    <scope>NUCLEOTIDE SEQUENCE [LARGE SCALE GENOMIC DNA]</scope>
    <source>
        <strain evidence="1 2">MCC 1128</strain>
    </source>
</reference>
<evidence type="ECO:0000313" key="1">
    <source>
        <dbReference type="EMBL" id="KOA39523.1"/>
    </source>
</evidence>
<sequence>MLHGMQFSAKTFSDCPDTELVFDEQFVHEVLREVVHNLSGTTLQKPRRIWILIINE</sequence>
<evidence type="ECO:0000313" key="2">
    <source>
        <dbReference type="Proteomes" id="UP000037193"/>
    </source>
</evidence>
<dbReference type="AlphaFoldDB" id="A0A0L7AWU9"/>
<gene>
    <name evidence="1" type="ORF">BBM1128_08525</name>
</gene>
<organism evidence="1 2">
    <name type="scientific">Bifidobacterium breve MCC 1128</name>
    <dbReference type="NCBI Taxonomy" id="1365965"/>
    <lineage>
        <taxon>Bacteria</taxon>
        <taxon>Bacillati</taxon>
        <taxon>Actinomycetota</taxon>
        <taxon>Actinomycetes</taxon>
        <taxon>Bifidobacteriales</taxon>
        <taxon>Bifidobacteriaceae</taxon>
        <taxon>Bifidobacterium</taxon>
    </lineage>
</organism>